<dbReference type="InterPro" id="IPR036890">
    <property type="entry name" value="HATPase_C_sf"/>
</dbReference>
<dbReference type="OrthoDB" id="9794419at2"/>
<dbReference type="InterPro" id="IPR042240">
    <property type="entry name" value="CHASE_sf"/>
</dbReference>
<keyword evidence="4" id="KW-0597">Phosphoprotein</keyword>
<dbReference type="PRINTS" id="PR00344">
    <property type="entry name" value="BCTRLSENSOR"/>
</dbReference>
<evidence type="ECO:0000256" key="4">
    <source>
        <dbReference type="ARBA" id="ARBA00022553"/>
    </source>
</evidence>
<evidence type="ECO:0000256" key="13">
    <source>
        <dbReference type="SAM" id="Coils"/>
    </source>
</evidence>
<keyword evidence="6 14" id="KW-0812">Transmembrane</keyword>
<dbReference type="PANTHER" id="PTHR43065">
    <property type="entry name" value="SENSOR HISTIDINE KINASE"/>
    <property type="match status" value="1"/>
</dbReference>
<keyword evidence="5" id="KW-0808">Transferase</keyword>
<keyword evidence="7" id="KW-0547">Nucleotide-binding</keyword>
<dbReference type="InterPro" id="IPR006189">
    <property type="entry name" value="CHASE_dom"/>
</dbReference>
<comment type="catalytic activity">
    <reaction evidence="1">
        <text>ATP + protein L-histidine = ADP + protein N-phospho-L-histidine.</text>
        <dbReference type="EC" id="2.7.13.3"/>
    </reaction>
</comment>
<dbReference type="CDD" id="cd00082">
    <property type="entry name" value="HisKA"/>
    <property type="match status" value="1"/>
</dbReference>
<proteinExistence type="predicted"/>
<evidence type="ECO:0000256" key="11">
    <source>
        <dbReference type="ARBA" id="ARBA00023012"/>
    </source>
</evidence>
<keyword evidence="10 14" id="KW-1133">Transmembrane helix</keyword>
<dbReference type="Pfam" id="PF02518">
    <property type="entry name" value="HATPase_c"/>
    <property type="match status" value="1"/>
</dbReference>
<keyword evidence="18" id="KW-1185">Reference proteome</keyword>
<sequence>MFILFTGDYMIQKSLRQQYISLQQAQVYSKMGELRAKLEYEVTSSMLLIQSMASYISIYPDLTTADFNRFAKELFERNAHLKNITASPDFVFKYVYPLEGNEALLGKNYRNIPGQWERAKMAAETGKVVLAGPVDLIQGGKGLVGRVPVYNDKGVFWGLVSSILNFNLMMESISKANSTNPIKFALKGYDVFGNKEDIIYGEPELFSKTDVINMSISIPSGKWRMVAEPVNGWAVSHPHALYVHLITLAMMLLAFYLTVGRIKNMNQMKAARTHEEQIKKQLEQLNSELQDRVKQEVEKNRQHVEMIAEQQRFADMGQMINAIAHQWRQPLNNIRLVMQMLDDMDSGEDYGKTREELYEQHSELVDYMSKTIDDFRNFFSAGKQKQIFSLDYEVARTLRLVQPQLSHYNIRTIQNCSYENNPDDPSDMYFGFMSELRQVLLNIINNAKDALLSVENDARRIVINIDKKDNNYYLSIFNNGPAIPEDILKKIFVAYFTTKQEKHGSGIGLYMSRTIIENHFNGTLHAENTPDGVIFYIIFPENSPPATLPQN</sequence>
<dbReference type="RefSeq" id="WP_132870937.1">
    <property type="nucleotide sequence ID" value="NZ_SMGG01000003.1"/>
</dbReference>
<dbReference type="Proteomes" id="UP000294614">
    <property type="component" value="Unassembled WGS sequence"/>
</dbReference>
<dbReference type="GO" id="GO:0005524">
    <property type="term" value="F:ATP binding"/>
    <property type="evidence" value="ECO:0007669"/>
    <property type="project" value="UniProtKB-KW"/>
</dbReference>
<accession>A0A4V2PS67</accession>
<comment type="caution">
    <text evidence="17">The sequence shown here is derived from an EMBL/GenBank/DDBJ whole genome shotgun (WGS) entry which is preliminary data.</text>
</comment>
<feature type="coiled-coil region" evidence="13">
    <location>
        <begin position="265"/>
        <end position="299"/>
    </location>
</feature>
<keyword evidence="13" id="KW-0175">Coiled coil</keyword>
<protein>
    <recommendedName>
        <fullName evidence="3">histidine kinase</fullName>
        <ecNumber evidence="3">2.7.13.3</ecNumber>
    </recommendedName>
</protein>
<dbReference type="PROSITE" id="PS50839">
    <property type="entry name" value="CHASE"/>
    <property type="match status" value="1"/>
</dbReference>
<dbReference type="InterPro" id="IPR003661">
    <property type="entry name" value="HisK_dim/P_dom"/>
</dbReference>
<evidence type="ECO:0000256" key="8">
    <source>
        <dbReference type="ARBA" id="ARBA00022777"/>
    </source>
</evidence>
<dbReference type="Pfam" id="PF00512">
    <property type="entry name" value="HisKA"/>
    <property type="match status" value="1"/>
</dbReference>
<evidence type="ECO:0000256" key="9">
    <source>
        <dbReference type="ARBA" id="ARBA00022840"/>
    </source>
</evidence>
<feature type="transmembrane region" description="Helical" evidence="14">
    <location>
        <begin position="241"/>
        <end position="259"/>
    </location>
</feature>
<evidence type="ECO:0000259" key="15">
    <source>
        <dbReference type="PROSITE" id="PS50109"/>
    </source>
</evidence>
<dbReference type="Gene3D" id="3.30.450.350">
    <property type="entry name" value="CHASE domain"/>
    <property type="match status" value="1"/>
</dbReference>
<comment type="subcellular location">
    <subcellularLocation>
        <location evidence="2">Membrane</location>
    </subcellularLocation>
</comment>
<dbReference type="InterPro" id="IPR036097">
    <property type="entry name" value="HisK_dim/P_sf"/>
</dbReference>
<dbReference type="EC" id="2.7.13.3" evidence="3"/>
<evidence type="ECO:0000313" key="18">
    <source>
        <dbReference type="Proteomes" id="UP000294614"/>
    </source>
</evidence>
<evidence type="ECO:0000256" key="1">
    <source>
        <dbReference type="ARBA" id="ARBA00000085"/>
    </source>
</evidence>
<organism evidence="17 18">
    <name type="scientific">Seleniivibrio woodruffii</name>
    <dbReference type="NCBI Taxonomy" id="1078050"/>
    <lineage>
        <taxon>Bacteria</taxon>
        <taxon>Pseudomonadati</taxon>
        <taxon>Deferribacterota</taxon>
        <taxon>Deferribacteres</taxon>
        <taxon>Deferribacterales</taxon>
        <taxon>Geovibrionaceae</taxon>
        <taxon>Seleniivibrio</taxon>
    </lineage>
</organism>
<dbReference type="PROSITE" id="PS50109">
    <property type="entry name" value="HIS_KIN"/>
    <property type="match status" value="1"/>
</dbReference>
<evidence type="ECO:0000256" key="14">
    <source>
        <dbReference type="SAM" id="Phobius"/>
    </source>
</evidence>
<dbReference type="GO" id="GO:0000155">
    <property type="term" value="F:phosphorelay sensor kinase activity"/>
    <property type="evidence" value="ECO:0007669"/>
    <property type="project" value="InterPro"/>
</dbReference>
<reference evidence="17 18" key="1">
    <citation type="submission" date="2019-03" db="EMBL/GenBank/DDBJ databases">
        <title>Genomic Encyclopedia of Type Strains, Phase IV (KMG-IV): sequencing the most valuable type-strain genomes for metagenomic binning, comparative biology and taxonomic classification.</title>
        <authorList>
            <person name="Goeker M."/>
        </authorList>
    </citation>
    <scope>NUCLEOTIDE SEQUENCE [LARGE SCALE GENOMIC DNA]</scope>
    <source>
        <strain evidence="17 18">DSM 24984</strain>
    </source>
</reference>
<evidence type="ECO:0000256" key="5">
    <source>
        <dbReference type="ARBA" id="ARBA00022679"/>
    </source>
</evidence>
<keyword evidence="12 14" id="KW-0472">Membrane</keyword>
<dbReference type="GO" id="GO:0016020">
    <property type="term" value="C:membrane"/>
    <property type="evidence" value="ECO:0007669"/>
    <property type="project" value="UniProtKB-SubCell"/>
</dbReference>
<dbReference type="InterPro" id="IPR003594">
    <property type="entry name" value="HATPase_dom"/>
</dbReference>
<evidence type="ECO:0000256" key="7">
    <source>
        <dbReference type="ARBA" id="ARBA00022741"/>
    </source>
</evidence>
<evidence type="ECO:0000256" key="10">
    <source>
        <dbReference type="ARBA" id="ARBA00022989"/>
    </source>
</evidence>
<dbReference type="SMART" id="SM00387">
    <property type="entry name" value="HATPase_c"/>
    <property type="match status" value="1"/>
</dbReference>
<keyword evidence="9" id="KW-0067">ATP-binding</keyword>
<dbReference type="Gene3D" id="1.10.287.130">
    <property type="match status" value="1"/>
</dbReference>
<gene>
    <name evidence="17" type="ORF">C8D98_0052</name>
</gene>
<feature type="domain" description="CHASE" evidence="16">
    <location>
        <begin position="87"/>
        <end position="226"/>
    </location>
</feature>
<dbReference type="InterPro" id="IPR005467">
    <property type="entry name" value="His_kinase_dom"/>
</dbReference>
<evidence type="ECO:0000256" key="3">
    <source>
        <dbReference type="ARBA" id="ARBA00012438"/>
    </source>
</evidence>
<dbReference type="SMART" id="SM01079">
    <property type="entry name" value="CHASE"/>
    <property type="match status" value="1"/>
</dbReference>
<dbReference type="SUPFAM" id="SSF47384">
    <property type="entry name" value="Homodimeric domain of signal transducing histidine kinase"/>
    <property type="match status" value="1"/>
</dbReference>
<evidence type="ECO:0000259" key="16">
    <source>
        <dbReference type="PROSITE" id="PS50839"/>
    </source>
</evidence>
<evidence type="ECO:0000256" key="12">
    <source>
        <dbReference type="ARBA" id="ARBA00023136"/>
    </source>
</evidence>
<keyword evidence="11" id="KW-0902">Two-component regulatory system</keyword>
<evidence type="ECO:0000313" key="17">
    <source>
        <dbReference type="EMBL" id="TCK61551.1"/>
    </source>
</evidence>
<evidence type="ECO:0000256" key="6">
    <source>
        <dbReference type="ARBA" id="ARBA00022692"/>
    </source>
</evidence>
<dbReference type="Gene3D" id="3.30.565.10">
    <property type="entry name" value="Histidine kinase-like ATPase, C-terminal domain"/>
    <property type="match status" value="1"/>
</dbReference>
<dbReference type="PANTHER" id="PTHR43065:SF10">
    <property type="entry name" value="PEROXIDE STRESS-ACTIVATED HISTIDINE KINASE MAK3"/>
    <property type="match status" value="1"/>
</dbReference>
<evidence type="ECO:0000256" key="2">
    <source>
        <dbReference type="ARBA" id="ARBA00004370"/>
    </source>
</evidence>
<keyword evidence="8" id="KW-0418">Kinase</keyword>
<feature type="domain" description="Histidine kinase" evidence="15">
    <location>
        <begin position="322"/>
        <end position="543"/>
    </location>
</feature>
<dbReference type="SUPFAM" id="SSF55874">
    <property type="entry name" value="ATPase domain of HSP90 chaperone/DNA topoisomerase II/histidine kinase"/>
    <property type="match status" value="1"/>
</dbReference>
<dbReference type="AlphaFoldDB" id="A0A4V2PS67"/>
<dbReference type="InterPro" id="IPR004358">
    <property type="entry name" value="Sig_transdc_His_kin-like_C"/>
</dbReference>
<name>A0A4V2PS67_9BACT</name>
<dbReference type="EMBL" id="SMGG01000003">
    <property type="protein sequence ID" value="TCK61551.1"/>
    <property type="molecule type" value="Genomic_DNA"/>
</dbReference>
<dbReference type="Pfam" id="PF03924">
    <property type="entry name" value="CHASE"/>
    <property type="match status" value="1"/>
</dbReference>